<reference evidence="2" key="1">
    <citation type="submission" date="2020-11" db="EMBL/GenBank/DDBJ databases">
        <authorList>
            <consortium name="DOE Joint Genome Institute"/>
            <person name="Ahrendt S."/>
            <person name="Riley R."/>
            <person name="Andreopoulos W."/>
            <person name="Labutti K."/>
            <person name="Pangilinan J."/>
            <person name="Ruiz-Duenas F.J."/>
            <person name="Barrasa J.M."/>
            <person name="Sanchez-Garcia M."/>
            <person name="Camarero S."/>
            <person name="Miyauchi S."/>
            <person name="Serrano A."/>
            <person name="Linde D."/>
            <person name="Babiker R."/>
            <person name="Drula E."/>
            <person name="Ayuso-Fernandez I."/>
            <person name="Pacheco R."/>
            <person name="Padilla G."/>
            <person name="Ferreira P."/>
            <person name="Barriuso J."/>
            <person name="Kellner H."/>
            <person name="Castanera R."/>
            <person name="Alfaro M."/>
            <person name="Ramirez L."/>
            <person name="Pisabarro A.G."/>
            <person name="Kuo A."/>
            <person name="Tritt A."/>
            <person name="Lipzen A."/>
            <person name="He G."/>
            <person name="Yan M."/>
            <person name="Ng V."/>
            <person name="Cullen D."/>
            <person name="Martin F."/>
            <person name="Rosso M.-N."/>
            <person name="Henrissat B."/>
            <person name="Hibbett D."/>
            <person name="Martinez A.T."/>
            <person name="Grigoriev I.V."/>
        </authorList>
    </citation>
    <scope>NUCLEOTIDE SEQUENCE</scope>
    <source>
        <strain evidence="2">CBS 506.95</strain>
    </source>
</reference>
<evidence type="ECO:0000256" key="1">
    <source>
        <dbReference type="SAM" id="SignalP"/>
    </source>
</evidence>
<proteinExistence type="predicted"/>
<feature type="chain" id="PRO_5040371902" evidence="1">
    <location>
        <begin position="25"/>
        <end position="89"/>
    </location>
</feature>
<accession>A0A9P6E634</accession>
<sequence>MKFSAVALIPFFSLLAVAAASSSAVYTDDVIARDLVEEFGDDVVSRSEDGMLFRRFTAGTCLRTGVCLAGRKQCSYAGCKGHGGFPCAC</sequence>
<dbReference type="AlphaFoldDB" id="A0A9P6E634"/>
<organism evidence="2 3">
    <name type="scientific">Crepidotus variabilis</name>
    <dbReference type="NCBI Taxonomy" id="179855"/>
    <lineage>
        <taxon>Eukaryota</taxon>
        <taxon>Fungi</taxon>
        <taxon>Dikarya</taxon>
        <taxon>Basidiomycota</taxon>
        <taxon>Agaricomycotina</taxon>
        <taxon>Agaricomycetes</taxon>
        <taxon>Agaricomycetidae</taxon>
        <taxon>Agaricales</taxon>
        <taxon>Agaricineae</taxon>
        <taxon>Crepidotaceae</taxon>
        <taxon>Crepidotus</taxon>
    </lineage>
</organism>
<name>A0A9P6E634_9AGAR</name>
<keyword evidence="1" id="KW-0732">Signal</keyword>
<dbReference type="EMBL" id="MU157921">
    <property type="protein sequence ID" value="KAF9523286.1"/>
    <property type="molecule type" value="Genomic_DNA"/>
</dbReference>
<dbReference type="Proteomes" id="UP000807306">
    <property type="component" value="Unassembled WGS sequence"/>
</dbReference>
<feature type="signal peptide" evidence="1">
    <location>
        <begin position="1"/>
        <end position="24"/>
    </location>
</feature>
<comment type="caution">
    <text evidence="2">The sequence shown here is derived from an EMBL/GenBank/DDBJ whole genome shotgun (WGS) entry which is preliminary data.</text>
</comment>
<keyword evidence="3" id="KW-1185">Reference proteome</keyword>
<evidence type="ECO:0000313" key="2">
    <source>
        <dbReference type="EMBL" id="KAF9523286.1"/>
    </source>
</evidence>
<protein>
    <submittedName>
        <fullName evidence="2">Uncharacterized protein</fullName>
    </submittedName>
</protein>
<evidence type="ECO:0000313" key="3">
    <source>
        <dbReference type="Proteomes" id="UP000807306"/>
    </source>
</evidence>
<gene>
    <name evidence="2" type="ORF">CPB83DRAFT_863169</name>
</gene>